<gene>
    <name evidence="4" type="ORF">IQ35_03355</name>
</gene>
<evidence type="ECO:0000256" key="2">
    <source>
        <dbReference type="ARBA" id="ARBA00022679"/>
    </source>
</evidence>
<dbReference type="RefSeq" id="WP_145075188.1">
    <property type="nucleotide sequence ID" value="NZ_JACIIY010000019.1"/>
</dbReference>
<evidence type="ECO:0000313" key="4">
    <source>
        <dbReference type="EMBL" id="TWH90531.1"/>
    </source>
</evidence>
<dbReference type="Pfam" id="PF13579">
    <property type="entry name" value="Glyco_trans_4_4"/>
    <property type="match status" value="1"/>
</dbReference>
<evidence type="ECO:0000256" key="1">
    <source>
        <dbReference type="ARBA" id="ARBA00022676"/>
    </source>
</evidence>
<dbReference type="SUPFAM" id="SSF53756">
    <property type="entry name" value="UDP-Glycosyltransferase/glycogen phosphorylase"/>
    <property type="match status" value="1"/>
</dbReference>
<dbReference type="EMBL" id="VLKK01000018">
    <property type="protein sequence ID" value="TWH90531.1"/>
    <property type="molecule type" value="Genomic_DNA"/>
</dbReference>
<accession>A0A562K509</accession>
<dbReference type="AlphaFoldDB" id="A0A562K509"/>
<reference evidence="4 5" key="1">
    <citation type="journal article" date="2015" name="Stand. Genomic Sci.">
        <title>Genomic Encyclopedia of Bacterial and Archaeal Type Strains, Phase III: the genomes of soil and plant-associated and newly described type strains.</title>
        <authorList>
            <person name="Whitman W.B."/>
            <person name="Woyke T."/>
            <person name="Klenk H.P."/>
            <person name="Zhou Y."/>
            <person name="Lilburn T.G."/>
            <person name="Beck B.J."/>
            <person name="De Vos P."/>
            <person name="Vandamme P."/>
            <person name="Eisen J.A."/>
            <person name="Garrity G."/>
            <person name="Hugenholtz P."/>
            <person name="Kyrpides N.C."/>
        </authorList>
    </citation>
    <scope>NUCLEOTIDE SEQUENCE [LARGE SCALE GENOMIC DNA]</scope>
    <source>
        <strain evidence="4 5">CGMCC 1.7748</strain>
    </source>
</reference>
<feature type="domain" description="Glycosyltransferase subfamily 4-like N-terminal" evidence="3">
    <location>
        <begin position="13"/>
        <end position="153"/>
    </location>
</feature>
<evidence type="ECO:0000313" key="5">
    <source>
        <dbReference type="Proteomes" id="UP000316624"/>
    </source>
</evidence>
<dbReference type="Proteomes" id="UP000316624">
    <property type="component" value="Unassembled WGS sequence"/>
</dbReference>
<dbReference type="Gene3D" id="3.40.50.2000">
    <property type="entry name" value="Glycogen Phosphorylase B"/>
    <property type="match status" value="2"/>
</dbReference>
<comment type="caution">
    <text evidence="4">The sequence shown here is derived from an EMBL/GenBank/DDBJ whole genome shotgun (WGS) entry which is preliminary data.</text>
</comment>
<evidence type="ECO:0000259" key="3">
    <source>
        <dbReference type="Pfam" id="PF13579"/>
    </source>
</evidence>
<keyword evidence="5" id="KW-1185">Reference proteome</keyword>
<dbReference type="PANTHER" id="PTHR12526:SF510">
    <property type="entry name" value="D-INOSITOL 3-PHOSPHATE GLYCOSYLTRANSFERASE"/>
    <property type="match status" value="1"/>
</dbReference>
<protein>
    <submittedName>
        <fullName evidence="4">Glycosyltransferase involved in cell wall biosynthesis</fullName>
    </submittedName>
</protein>
<dbReference type="GO" id="GO:0016757">
    <property type="term" value="F:glycosyltransferase activity"/>
    <property type="evidence" value="ECO:0007669"/>
    <property type="project" value="UniProtKB-KW"/>
</dbReference>
<organism evidence="4 5">
    <name type="scientific">Sphingobium wenxiniae (strain DSM 21828 / CGMCC 1.7748 / JZ-1)</name>
    <dbReference type="NCBI Taxonomy" id="595605"/>
    <lineage>
        <taxon>Bacteria</taxon>
        <taxon>Pseudomonadati</taxon>
        <taxon>Pseudomonadota</taxon>
        <taxon>Alphaproteobacteria</taxon>
        <taxon>Sphingomonadales</taxon>
        <taxon>Sphingomonadaceae</taxon>
        <taxon>Sphingobium</taxon>
    </lineage>
</organism>
<keyword evidence="2 4" id="KW-0808">Transferase</keyword>
<keyword evidence="1" id="KW-0328">Glycosyltransferase</keyword>
<dbReference type="InterPro" id="IPR028098">
    <property type="entry name" value="Glyco_trans_4-like_N"/>
</dbReference>
<dbReference type="Pfam" id="PF13692">
    <property type="entry name" value="Glyco_trans_1_4"/>
    <property type="match status" value="1"/>
</dbReference>
<name>A0A562K509_SPHWJ</name>
<dbReference type="PANTHER" id="PTHR12526">
    <property type="entry name" value="GLYCOSYLTRANSFERASE"/>
    <property type="match status" value="1"/>
</dbReference>
<sequence>MDPLVVQHCFGAPHTGGPAAALSRLQAMRTHPYPEIWQREAAGGFSLQLIRRFKDELRRLRPQLLHVRGLGNEGFHAALAGRLAGVPHILVSVHGTQRDLVGSGGLRRATVVNLLEPATLRMADAIVTMCHSAAQRSFLDPVRHKMLVPVPNGVALPGPEEMAKGTAIRERLGIAADRIVAVIVSRLTEQKGYADLAQALRHIEAADGPDIDLIVVGGGDEDGRIARLFDGLVRCRVHFTGQQSEVGPYLAAADLFVFPSWHENLSNALIEAMAYRLPVVATAVGGNVEVLNHGGGVLVPARNAGALAGAMLRLVKDAAQREAMGHAALGTIVEHYSLDRMARSWEAHYRAVAAT</sequence>
<proteinExistence type="predicted"/>